<reference evidence="4 5" key="2">
    <citation type="submission" date="2011-11" db="EMBL/GenBank/DDBJ databases">
        <authorList>
            <consortium name="US DOE Joint Genome Institute"/>
            <person name="Lucas S."/>
            <person name="Han J."/>
            <person name="Lapidus A."/>
            <person name="Cheng J.-F."/>
            <person name="Goodwin L."/>
            <person name="Pitluck S."/>
            <person name="Peters L."/>
            <person name="Ovchinnikova G."/>
            <person name="Zhang X."/>
            <person name="Detter J.C."/>
            <person name="Han C."/>
            <person name="Tapia R."/>
            <person name="Land M."/>
            <person name="Hauser L."/>
            <person name="Kyrpides N."/>
            <person name="Ivanova N."/>
            <person name="Pagani I."/>
            <person name="Vogl K."/>
            <person name="Liu Z."/>
            <person name="Overmann J."/>
            <person name="Frigaard N.-U."/>
            <person name="Bryant D."/>
            <person name="Woyke T."/>
        </authorList>
    </citation>
    <scope>NUCLEOTIDE SEQUENCE [LARGE SCALE GENOMIC DNA]</scope>
    <source>
        <strain evidence="4 5">970</strain>
    </source>
</reference>
<dbReference type="HOGENOM" id="CLU_020336_38_1_6"/>
<name>H8YWU7_9GAMM</name>
<dbReference type="PANTHER" id="PTHR42916">
    <property type="entry name" value="2-SUCCINYL-5-ENOLPYRUVYL-6-HYDROXY-3-CYCLOHEXENE-1-CARBOXYLATE SYNTHASE"/>
    <property type="match status" value="1"/>
</dbReference>
<gene>
    <name evidence="4" type="ORF">Thi970DRAFT_00563</name>
</gene>
<dbReference type="RefSeq" id="WP_009147008.1">
    <property type="nucleotide sequence ID" value="NZ_CP121471.1"/>
</dbReference>
<evidence type="ECO:0000256" key="2">
    <source>
        <dbReference type="ARBA" id="ARBA00023239"/>
    </source>
</evidence>
<evidence type="ECO:0000313" key="5">
    <source>
        <dbReference type="Proteomes" id="UP000002964"/>
    </source>
</evidence>
<sequence length="264" mass="29256">MMPGYHTKALGPALDAGISQQPRWLLLHGFTGSHLDWIDLWPRDFPALVMDLPGHGRSPDPKGDFAQEIARLLAALPSSIERIAGYSLGGRIALALMAQAPARFQELLILSAHPGLEDASERAARCRQDQIWIDLLRDQGIKRFASAWQRQALFRAQHLRAPMAVAIQHRRRLSQRPEGLARALACFGLGQMPPTWPAIPVYNGHLHWISGAQDAKFCALGEQVCQIRPATTHDILPDCGHNPLIEAPDMLKERLETLCGHPGR</sequence>
<keyword evidence="1" id="KW-0474">Menaquinone biosynthesis</keyword>
<dbReference type="Pfam" id="PF12697">
    <property type="entry name" value="Abhydrolase_6"/>
    <property type="match status" value="1"/>
</dbReference>
<keyword evidence="2" id="KW-0456">Lyase</keyword>
<dbReference type="GO" id="GO:0009234">
    <property type="term" value="P:menaquinone biosynthetic process"/>
    <property type="evidence" value="ECO:0007669"/>
    <property type="project" value="UniProtKB-KW"/>
</dbReference>
<dbReference type="STRING" id="631362.Thi970DRAFT_00563"/>
<dbReference type="SUPFAM" id="SSF53474">
    <property type="entry name" value="alpha/beta-Hydrolases"/>
    <property type="match status" value="1"/>
</dbReference>
<keyword evidence="4" id="KW-0012">Acyltransferase</keyword>
<keyword evidence="4" id="KW-0378">Hydrolase</keyword>
<reference evidence="5" key="1">
    <citation type="submission" date="2011-06" db="EMBL/GenBank/DDBJ databases">
        <authorList>
            <consortium name="US DOE Joint Genome Institute (JGI-PGF)"/>
            <person name="Lucas S."/>
            <person name="Han J."/>
            <person name="Lapidus A."/>
            <person name="Cheng J.-F."/>
            <person name="Goodwin L."/>
            <person name="Pitluck S."/>
            <person name="Peters L."/>
            <person name="Land M.L."/>
            <person name="Hauser L."/>
            <person name="Vogl K."/>
            <person name="Liu Z."/>
            <person name="Overmann J."/>
            <person name="Frigaard N.-U."/>
            <person name="Bryant D.A."/>
            <person name="Woyke T.J."/>
        </authorList>
    </citation>
    <scope>NUCLEOTIDE SEQUENCE [LARGE SCALE GENOMIC DNA]</scope>
    <source>
        <strain evidence="5">970</strain>
    </source>
</reference>
<accession>H8YWU7</accession>
<evidence type="ECO:0000256" key="1">
    <source>
        <dbReference type="ARBA" id="ARBA00022428"/>
    </source>
</evidence>
<evidence type="ECO:0000259" key="3">
    <source>
        <dbReference type="Pfam" id="PF12697"/>
    </source>
</evidence>
<dbReference type="Proteomes" id="UP000002964">
    <property type="component" value="Unassembled WGS sequence"/>
</dbReference>
<dbReference type="InterPro" id="IPR000073">
    <property type="entry name" value="AB_hydrolase_1"/>
</dbReference>
<dbReference type="Gene3D" id="3.40.50.1820">
    <property type="entry name" value="alpha/beta hydrolase"/>
    <property type="match status" value="1"/>
</dbReference>
<dbReference type="PANTHER" id="PTHR42916:SF1">
    <property type="entry name" value="PROTEIN PHYLLO, CHLOROPLASTIC"/>
    <property type="match status" value="1"/>
</dbReference>
<proteinExistence type="predicted"/>
<protein>
    <submittedName>
        <fullName evidence="4">Putative hydrolase or acyltransferase of alpha/beta superfamily</fullName>
    </submittedName>
</protein>
<dbReference type="GO" id="GO:0016829">
    <property type="term" value="F:lyase activity"/>
    <property type="evidence" value="ECO:0007669"/>
    <property type="project" value="UniProtKB-KW"/>
</dbReference>
<organism evidence="4 5">
    <name type="scientific">Thiorhodovibrio frisius</name>
    <dbReference type="NCBI Taxonomy" id="631362"/>
    <lineage>
        <taxon>Bacteria</taxon>
        <taxon>Pseudomonadati</taxon>
        <taxon>Pseudomonadota</taxon>
        <taxon>Gammaproteobacteria</taxon>
        <taxon>Chromatiales</taxon>
        <taxon>Chromatiaceae</taxon>
        <taxon>Thiorhodovibrio</taxon>
    </lineage>
</organism>
<dbReference type="InterPro" id="IPR029058">
    <property type="entry name" value="AB_hydrolase_fold"/>
</dbReference>
<dbReference type="eggNOG" id="COG0596">
    <property type="taxonomic scope" value="Bacteria"/>
</dbReference>
<dbReference type="AlphaFoldDB" id="H8YWU7"/>
<keyword evidence="5" id="KW-1185">Reference proteome</keyword>
<evidence type="ECO:0000313" key="4">
    <source>
        <dbReference type="EMBL" id="EIC22923.1"/>
    </source>
</evidence>
<dbReference type="GO" id="GO:0016746">
    <property type="term" value="F:acyltransferase activity"/>
    <property type="evidence" value="ECO:0007669"/>
    <property type="project" value="UniProtKB-KW"/>
</dbReference>
<dbReference type="GO" id="GO:0016787">
    <property type="term" value="F:hydrolase activity"/>
    <property type="evidence" value="ECO:0007669"/>
    <property type="project" value="UniProtKB-KW"/>
</dbReference>
<keyword evidence="4" id="KW-0808">Transferase</keyword>
<dbReference type="EMBL" id="JH603168">
    <property type="protein sequence ID" value="EIC22923.1"/>
    <property type="molecule type" value="Genomic_DNA"/>
</dbReference>
<feature type="domain" description="AB hydrolase-1" evidence="3">
    <location>
        <begin position="25"/>
        <end position="249"/>
    </location>
</feature>